<accession>A0A8S5LVE3</accession>
<protein>
    <submittedName>
        <fullName evidence="3">NrdH</fullName>
    </submittedName>
</protein>
<keyword evidence="1" id="KW-0812">Transmembrane</keyword>
<dbReference type="SUPFAM" id="SSF52833">
    <property type="entry name" value="Thioredoxin-like"/>
    <property type="match status" value="1"/>
</dbReference>
<keyword evidence="1" id="KW-0472">Membrane</keyword>
<dbReference type="InterPro" id="IPR002109">
    <property type="entry name" value="Glutaredoxin"/>
</dbReference>
<organism evidence="3">
    <name type="scientific">Siphoviridae sp. ctkzC12</name>
    <dbReference type="NCBI Taxonomy" id="2826446"/>
    <lineage>
        <taxon>Viruses</taxon>
        <taxon>Duplodnaviria</taxon>
        <taxon>Heunggongvirae</taxon>
        <taxon>Uroviricota</taxon>
        <taxon>Caudoviricetes</taxon>
    </lineage>
</organism>
<dbReference type="InterPro" id="IPR036249">
    <property type="entry name" value="Thioredoxin-like_sf"/>
</dbReference>
<dbReference type="PROSITE" id="PS51354">
    <property type="entry name" value="GLUTAREDOXIN_2"/>
    <property type="match status" value="1"/>
</dbReference>
<dbReference type="Pfam" id="PF00462">
    <property type="entry name" value="Glutaredoxin"/>
    <property type="match status" value="1"/>
</dbReference>
<evidence type="ECO:0000256" key="1">
    <source>
        <dbReference type="SAM" id="Phobius"/>
    </source>
</evidence>
<proteinExistence type="predicted"/>
<reference evidence="3" key="1">
    <citation type="journal article" date="2021" name="Proc. Natl. Acad. Sci. U.S.A.">
        <title>A Catalog of Tens of Thousands of Viruses from Human Metagenomes Reveals Hidden Associations with Chronic Diseases.</title>
        <authorList>
            <person name="Tisza M.J."/>
            <person name="Buck C.B."/>
        </authorList>
    </citation>
    <scope>NUCLEOTIDE SEQUENCE</scope>
    <source>
        <strain evidence="3">CtkzC12</strain>
    </source>
</reference>
<keyword evidence="1" id="KW-1133">Transmembrane helix</keyword>
<dbReference type="EMBL" id="BK014750">
    <property type="protein sequence ID" value="DAD74001.1"/>
    <property type="molecule type" value="Genomic_DNA"/>
</dbReference>
<evidence type="ECO:0000313" key="3">
    <source>
        <dbReference type="EMBL" id="DAD74001.1"/>
    </source>
</evidence>
<name>A0A8S5LVE3_9CAUD</name>
<feature type="domain" description="Glutaredoxin" evidence="2">
    <location>
        <begin position="36"/>
        <end position="85"/>
    </location>
</feature>
<dbReference type="Gene3D" id="3.40.30.10">
    <property type="entry name" value="Glutaredoxin"/>
    <property type="match status" value="1"/>
</dbReference>
<evidence type="ECO:0000259" key="2">
    <source>
        <dbReference type="Pfam" id="PF00462"/>
    </source>
</evidence>
<sequence length="104" mass="11802">MNTSRTNLGVFFFFSKMVYNIITILRGDEEFMKDSIKIYSLPSCGMCLALKRELDSHNIPYTVCQDVEEIKANGITSLPTLQINEKKYGFKDALKLIKGGELNV</sequence>
<feature type="transmembrane region" description="Helical" evidence="1">
    <location>
        <begin position="6"/>
        <end position="25"/>
    </location>
</feature>